<evidence type="ECO:0000256" key="1">
    <source>
        <dbReference type="ARBA" id="ARBA00006484"/>
    </source>
</evidence>
<dbReference type="Pfam" id="PF13561">
    <property type="entry name" value="adh_short_C2"/>
    <property type="match status" value="1"/>
</dbReference>
<dbReference type="Gene3D" id="3.40.50.720">
    <property type="entry name" value="NAD(P)-binding Rossmann-like Domain"/>
    <property type="match status" value="1"/>
</dbReference>
<comment type="similarity">
    <text evidence="1">Belongs to the short-chain dehydrogenases/reductases (SDR) family.</text>
</comment>
<organism evidence="3 4">
    <name type="scientific">Mycolicibacterium moriokaense</name>
    <dbReference type="NCBI Taxonomy" id="39691"/>
    <lineage>
        <taxon>Bacteria</taxon>
        <taxon>Bacillati</taxon>
        <taxon>Actinomycetota</taxon>
        <taxon>Actinomycetes</taxon>
        <taxon>Mycobacteriales</taxon>
        <taxon>Mycobacteriaceae</taxon>
        <taxon>Mycolicibacterium</taxon>
    </lineage>
</organism>
<reference evidence="4" key="1">
    <citation type="submission" date="2018-05" db="EMBL/GenBank/DDBJ databases">
        <authorList>
            <person name="Deangelis K."/>
            <person name="Huntemann M."/>
            <person name="Clum A."/>
            <person name="Pillay M."/>
            <person name="Palaniappan K."/>
            <person name="Varghese N."/>
            <person name="Mikhailova N."/>
            <person name="Stamatis D."/>
            <person name="Reddy T."/>
            <person name="Daum C."/>
            <person name="Shapiro N."/>
            <person name="Ivanova N."/>
            <person name="Kyrpides N."/>
            <person name="Woyke T."/>
        </authorList>
    </citation>
    <scope>NUCLEOTIDE SEQUENCE [LARGE SCALE GENOMIC DNA]</scope>
    <source>
        <strain evidence="4">GAS496</strain>
    </source>
</reference>
<dbReference type="SUPFAM" id="SSF51735">
    <property type="entry name" value="NAD(P)-binding Rossmann-fold domains"/>
    <property type="match status" value="1"/>
</dbReference>
<dbReference type="InterPro" id="IPR002347">
    <property type="entry name" value="SDR_fam"/>
</dbReference>
<dbReference type="InterPro" id="IPR020904">
    <property type="entry name" value="Sc_DH/Rdtase_CS"/>
</dbReference>
<dbReference type="GO" id="GO:0016491">
    <property type="term" value="F:oxidoreductase activity"/>
    <property type="evidence" value="ECO:0007669"/>
    <property type="project" value="UniProtKB-KW"/>
</dbReference>
<dbReference type="Proteomes" id="UP000247781">
    <property type="component" value="Unassembled WGS sequence"/>
</dbReference>
<keyword evidence="4" id="KW-1185">Reference proteome</keyword>
<dbReference type="InterPro" id="IPR036291">
    <property type="entry name" value="NAD(P)-bd_dom_sf"/>
</dbReference>
<reference evidence="3 4" key="2">
    <citation type="submission" date="2018-06" db="EMBL/GenBank/DDBJ databases">
        <title>Sequencing of bacterial isolates from soil warming experiment in Harvard Forest, Massachusetts, USA.</title>
        <authorList>
            <person name="Deangelis K.PhD."/>
        </authorList>
    </citation>
    <scope>NUCLEOTIDE SEQUENCE [LARGE SCALE GENOMIC DNA]</scope>
    <source>
        <strain evidence="3 4">GAS496</strain>
    </source>
</reference>
<dbReference type="RefSeq" id="WP_110318693.1">
    <property type="nucleotide sequence ID" value="NZ_QJJU01000020.1"/>
</dbReference>
<keyword evidence="2" id="KW-0560">Oxidoreductase</keyword>
<sequence>MILDRFRLDDQVAVVTGAGRGLGAAMALAFAEAGADVVIASRTQSQLEEVAEQVKATGRRAEIVVADLAHPEDTAKLAARAVEAFGKLDIVVNNVGGTMPNTLLTTSTKDLKDAFTFNVATAHALTTAAVPLMLEHSGGGSIINITSTMGRLAGRGFAAYGTAKAALAHYTRLAALDLCPRIRVNAIAPGSILTSALDIVASNDELRTPMEKVTPMRRLGDPEDIAAAAVYLASPAGSFLTGKTLEVDGGLTFPNLDLPVPDL</sequence>
<accession>A0A318HLS4</accession>
<dbReference type="PRINTS" id="PR00080">
    <property type="entry name" value="SDRFAMILY"/>
</dbReference>
<gene>
    <name evidence="3" type="ORF">C8E89_12035</name>
</gene>
<evidence type="ECO:0000313" key="4">
    <source>
        <dbReference type="Proteomes" id="UP000247781"/>
    </source>
</evidence>
<dbReference type="CDD" id="cd05233">
    <property type="entry name" value="SDR_c"/>
    <property type="match status" value="1"/>
</dbReference>
<comment type="caution">
    <text evidence="3">The sequence shown here is derived from an EMBL/GenBank/DDBJ whole genome shotgun (WGS) entry which is preliminary data.</text>
</comment>
<protein>
    <submittedName>
        <fullName evidence="3">7-alpha-hydroxysteroid dehydrogenase</fullName>
    </submittedName>
</protein>
<dbReference type="NCBIfam" id="NF005873">
    <property type="entry name" value="PRK07814.1"/>
    <property type="match status" value="1"/>
</dbReference>
<dbReference type="OrthoDB" id="9803333at2"/>
<dbReference type="PRINTS" id="PR00081">
    <property type="entry name" value="GDHRDH"/>
</dbReference>
<proteinExistence type="inferred from homology"/>
<dbReference type="EMBL" id="QJJU01000020">
    <property type="protein sequence ID" value="PXX04296.1"/>
    <property type="molecule type" value="Genomic_DNA"/>
</dbReference>
<dbReference type="FunFam" id="3.40.50.720:FF:000084">
    <property type="entry name" value="Short-chain dehydrogenase reductase"/>
    <property type="match status" value="1"/>
</dbReference>
<dbReference type="AlphaFoldDB" id="A0A318HLS4"/>
<dbReference type="PROSITE" id="PS00061">
    <property type="entry name" value="ADH_SHORT"/>
    <property type="match status" value="1"/>
</dbReference>
<evidence type="ECO:0000256" key="2">
    <source>
        <dbReference type="ARBA" id="ARBA00023002"/>
    </source>
</evidence>
<dbReference type="PANTHER" id="PTHR43639:SF1">
    <property type="entry name" value="SHORT-CHAIN DEHYDROGENASE_REDUCTASE FAMILY PROTEIN"/>
    <property type="match status" value="1"/>
</dbReference>
<dbReference type="NCBIfam" id="NF005559">
    <property type="entry name" value="PRK07231.1"/>
    <property type="match status" value="1"/>
</dbReference>
<evidence type="ECO:0000313" key="3">
    <source>
        <dbReference type="EMBL" id="PXX04296.1"/>
    </source>
</evidence>
<name>A0A318HLS4_9MYCO</name>
<dbReference type="PANTHER" id="PTHR43639">
    <property type="entry name" value="OXIDOREDUCTASE, SHORT-CHAIN DEHYDROGENASE/REDUCTASE FAMILY (AFU_ORTHOLOGUE AFUA_5G02870)"/>
    <property type="match status" value="1"/>
</dbReference>